<gene>
    <name evidence="4" type="ORF">HKW67_21900</name>
</gene>
<dbReference type="SUPFAM" id="SSF53244">
    <property type="entry name" value="MurD-like peptide ligases, peptide-binding domain"/>
    <property type="match status" value="1"/>
</dbReference>
<protein>
    <submittedName>
        <fullName evidence="4">Mur ligase</fullName>
    </submittedName>
</protein>
<dbReference type="InterPro" id="IPR036565">
    <property type="entry name" value="Mur-like_cat_sf"/>
</dbReference>
<dbReference type="PANTHER" id="PTHR23135:SF18">
    <property type="entry name" value="CYANOPHYCIN SYNTHETASE"/>
    <property type="match status" value="1"/>
</dbReference>
<dbReference type="InterPro" id="IPR036615">
    <property type="entry name" value="Mur_ligase_C_dom_sf"/>
</dbReference>
<dbReference type="GO" id="GO:0016881">
    <property type="term" value="F:acid-amino acid ligase activity"/>
    <property type="evidence" value="ECO:0007669"/>
    <property type="project" value="InterPro"/>
</dbReference>
<dbReference type="SUPFAM" id="SSF53623">
    <property type="entry name" value="MurD-like peptide ligases, catalytic domain"/>
    <property type="match status" value="1"/>
</dbReference>
<dbReference type="Proteomes" id="UP000500938">
    <property type="component" value="Chromosome"/>
</dbReference>
<keyword evidence="5" id="KW-1185">Reference proteome</keyword>
<reference evidence="4 5" key="1">
    <citation type="submission" date="2020-05" db="EMBL/GenBank/DDBJ databases">
        <title>Complete genome sequence of Gemmatimonas greenlandica TET16.</title>
        <authorList>
            <person name="Zeng Y."/>
        </authorList>
    </citation>
    <scope>NUCLEOTIDE SEQUENCE [LARGE SCALE GENOMIC DNA]</scope>
    <source>
        <strain evidence="4 5">TET16</strain>
    </source>
</reference>
<feature type="domain" description="Mur ligase central" evidence="3">
    <location>
        <begin position="190"/>
        <end position="408"/>
    </location>
</feature>
<evidence type="ECO:0000256" key="1">
    <source>
        <dbReference type="SAM" id="MobiDB-lite"/>
    </source>
</evidence>
<dbReference type="Pfam" id="PF08245">
    <property type="entry name" value="Mur_ligase_M"/>
    <property type="match status" value="1"/>
</dbReference>
<evidence type="ECO:0000313" key="4">
    <source>
        <dbReference type="EMBL" id="QJR37991.1"/>
    </source>
</evidence>
<name>A0A6M4J0I4_9BACT</name>
<evidence type="ECO:0000313" key="5">
    <source>
        <dbReference type="Proteomes" id="UP000500938"/>
    </source>
</evidence>
<dbReference type="Gene3D" id="3.90.190.20">
    <property type="entry name" value="Mur ligase, C-terminal domain"/>
    <property type="match status" value="1"/>
</dbReference>
<dbReference type="GO" id="GO:0005524">
    <property type="term" value="F:ATP binding"/>
    <property type="evidence" value="ECO:0007669"/>
    <property type="project" value="InterPro"/>
</dbReference>
<dbReference type="KEGG" id="ggr:HKW67_21900"/>
<dbReference type="PANTHER" id="PTHR23135">
    <property type="entry name" value="MUR LIGASE FAMILY MEMBER"/>
    <property type="match status" value="1"/>
</dbReference>
<dbReference type="AlphaFoldDB" id="A0A6M4J0I4"/>
<feature type="domain" description="Mur ligase C-terminal" evidence="2">
    <location>
        <begin position="435"/>
        <end position="564"/>
    </location>
</feature>
<keyword evidence="4" id="KW-0436">Ligase</keyword>
<evidence type="ECO:0000259" key="3">
    <source>
        <dbReference type="Pfam" id="PF08245"/>
    </source>
</evidence>
<organism evidence="4 5">
    <name type="scientific">Gemmatimonas groenlandica</name>
    <dbReference type="NCBI Taxonomy" id="2732249"/>
    <lineage>
        <taxon>Bacteria</taxon>
        <taxon>Pseudomonadati</taxon>
        <taxon>Gemmatimonadota</taxon>
        <taxon>Gemmatimonadia</taxon>
        <taxon>Gemmatimonadales</taxon>
        <taxon>Gemmatimonadaceae</taxon>
        <taxon>Gemmatimonas</taxon>
    </lineage>
</organism>
<feature type="compositionally biased region" description="Acidic residues" evidence="1">
    <location>
        <begin position="1"/>
        <end position="10"/>
    </location>
</feature>
<proteinExistence type="predicted"/>
<dbReference type="Pfam" id="PF02875">
    <property type="entry name" value="Mur_ligase_C"/>
    <property type="match status" value="1"/>
</dbReference>
<dbReference type="InterPro" id="IPR013221">
    <property type="entry name" value="Mur_ligase_cen"/>
</dbReference>
<accession>A0A6M4J0I4</accession>
<feature type="region of interest" description="Disordered" evidence="1">
    <location>
        <begin position="1"/>
        <end position="24"/>
    </location>
</feature>
<sequence length="594" mass="63017">MTDVSGDEPEYPSPSISDCRRLQGPNRYGPTPGAVITVVVADDAARRAVDHWPYAARRLTQALGWERTEFVARHSIGDATCYLSAPMDGLMTATAVAEMAWVESEAYVDQREVPDAAPSLRVQYAEECARHPHVRELAAGALSRGLAFSIDDEAVSVGSGRGVRTWPHGDAPPSASVAWNDVSDVPLIMVTGSNGKTTTTRLVAAMWRAAGATTGWSCSDGVFVESDVEKRTLGVGDYTGPGGARLVMRDAAVQAGVLETARGGMLRRGLGTTTAQVAVITNISADHFGEYGVHTLEDLAEVKAIVTRALGAHARLVLNADDPSLVALGERLSAVHAVPIVWFSMNADTELVADGIDVHGDGAVLHDGHLMLCREGVWGDSGRVNDMPVTADGAARHNVENALAAALTASCAGVPLSAVHVTLRRFGSAVHHNAGRLERYAFGGITVFVDYAHNPEGIRALCATAASVAATRRGLVLGNAGDRDDEQLRALARAAWSVATFDRVIVKEMVSLLRGRPEGELPALLVDELRRCGAPNDRVTISPSEFDAVCELLAWARGGDVLVLPTHAERGRVTGYLEQLRASGWRAGESLPET</sequence>
<dbReference type="InterPro" id="IPR004101">
    <property type="entry name" value="Mur_ligase_C"/>
</dbReference>
<evidence type="ECO:0000259" key="2">
    <source>
        <dbReference type="Pfam" id="PF02875"/>
    </source>
</evidence>
<dbReference type="EMBL" id="CP053085">
    <property type="protein sequence ID" value="QJR37991.1"/>
    <property type="molecule type" value="Genomic_DNA"/>
</dbReference>
<dbReference type="Gene3D" id="3.40.1190.10">
    <property type="entry name" value="Mur-like, catalytic domain"/>
    <property type="match status" value="1"/>
</dbReference>